<name>A0A2P4ET81_9GAMM</name>
<dbReference type="EMBL" id="PPSK01000013">
    <property type="protein sequence ID" value="POB02455.1"/>
    <property type="molecule type" value="Genomic_DNA"/>
</dbReference>
<evidence type="ECO:0000313" key="5">
    <source>
        <dbReference type="EMBL" id="POB02455.1"/>
    </source>
</evidence>
<sequence length="952" mass="102314">MPIRCTDSRYLVASFGLLLSASAAGFEPLSSGYATQASVPANVVILLDSSSSMAMTPVGDLSRLQVAREAIRRLLYRQRNTRFGLFSFNPSRGYGAARETAGGRLLVDVAGIAPGVAGELHLQRLEQALDQLAPDTGTNPDRYTWTPLAETHYEISRYLRGMDSFYNPGTPTYPSPLQWRCQPSAVLVVTDGLPTYDSQFPSSVEQEPALQQYPFELPDWDQDASNDVSGEDMQQPGSTFYLDDMAGFAGALDLRTGGLDAAGVSWDEAPFAYQQVRTHVLGFGVDDARLQAAARAGGGLYRTVDDAEQLDAALTRMVNQLEPSRLVLDRRLDGLQLTGNEAALMRVYQHPQDGSGEVQLWGINDTGEPTQMRWTSDQAFAPGAPRGPMQTWRLADTSAGAGPLALDMNTLAQLSTEQQLALQRAAAALLPGQHDGGSQLLDWLRGEPVAGLRTRERLLGDLGRFGPRVLPAGAALAEQNSETYKRYRRERAQLGDLMLLGSNDGFLHVVGAGGKRHFSYLPGSLLATVLERAAVNYVSGLAHRAGVDGRIALADVAQGGQWRTLAATGLGAGGRGLLMLRLYGQAVGEAAPGVLWEHSASEPGWAALGHIYAEPRLLEQDGRSLLLTGNGYGSASGQAALLVVDAISGDRVLQLDLPARQDLKRGNGLSALTLERDASGRVVAAYAGDLHGQLWQFDLSAEDPLQWRLANDGAPLFRAEPGQPLTAAPVLHYSAAARADLLLFGSGRLLAQGDPTSTAVQAFYAVRNRLLEPGQTLTPRDLQAQRVLPSPYSSSRKVTEQRVDWRRQAGWFLPLPAGARSSERVVEPALVQGGRVVFTSLAPLAEESDPCLPTVRGWLMMLTLDDGVMPPAATLDSDGDRQLDSDDSRVAGIALDVGLPAELRLAPGVAEDAEQPLTCEGERYQVAGSTGSAELLAKGRCQLVRIHWRQLQ</sequence>
<dbReference type="SUPFAM" id="SSF53300">
    <property type="entry name" value="vWA-like"/>
    <property type="match status" value="1"/>
</dbReference>
<comment type="caution">
    <text evidence="5">The sequence shown here is derived from an EMBL/GenBank/DDBJ whole genome shotgun (WGS) entry which is preliminary data.</text>
</comment>
<keyword evidence="6" id="KW-1185">Reference proteome</keyword>
<dbReference type="Gene3D" id="3.40.50.410">
    <property type="entry name" value="von Willebrand factor, type A domain"/>
    <property type="match status" value="1"/>
</dbReference>
<feature type="chain" id="PRO_5015149207" description="VWFA domain-containing protein" evidence="3">
    <location>
        <begin position="24"/>
        <end position="952"/>
    </location>
</feature>
<evidence type="ECO:0000256" key="3">
    <source>
        <dbReference type="SAM" id="SignalP"/>
    </source>
</evidence>
<dbReference type="RefSeq" id="WP_104739001.1">
    <property type="nucleotide sequence ID" value="NZ_BMHR01000008.1"/>
</dbReference>
<organism evidence="5 6">
    <name type="scientific">Halopseudomonas oceani</name>
    <dbReference type="NCBI Taxonomy" id="1708783"/>
    <lineage>
        <taxon>Bacteria</taxon>
        <taxon>Pseudomonadati</taxon>
        <taxon>Pseudomonadota</taxon>
        <taxon>Gammaproteobacteria</taxon>
        <taxon>Pseudomonadales</taxon>
        <taxon>Pseudomonadaceae</taxon>
        <taxon>Halopseudomonas</taxon>
    </lineage>
</organism>
<evidence type="ECO:0000259" key="4">
    <source>
        <dbReference type="PROSITE" id="PS50234"/>
    </source>
</evidence>
<dbReference type="Pfam" id="PF05567">
    <property type="entry name" value="T4P_PilY1"/>
    <property type="match status" value="1"/>
</dbReference>
<dbReference type="GO" id="GO:0046872">
    <property type="term" value="F:metal ion binding"/>
    <property type="evidence" value="ECO:0007669"/>
    <property type="project" value="UniProtKB-KW"/>
</dbReference>
<dbReference type="Proteomes" id="UP000243451">
    <property type="component" value="Unassembled WGS sequence"/>
</dbReference>
<dbReference type="OrthoDB" id="7156875at2"/>
<feature type="domain" description="VWFA" evidence="4">
    <location>
        <begin position="42"/>
        <end position="321"/>
    </location>
</feature>
<evidence type="ECO:0000313" key="6">
    <source>
        <dbReference type="Proteomes" id="UP000243451"/>
    </source>
</evidence>
<protein>
    <recommendedName>
        <fullName evidence="4">VWFA domain-containing protein</fullName>
    </recommendedName>
</protein>
<proteinExistence type="predicted"/>
<feature type="signal peptide" evidence="3">
    <location>
        <begin position="1"/>
        <end position="23"/>
    </location>
</feature>
<keyword evidence="2" id="KW-0106">Calcium</keyword>
<keyword evidence="1" id="KW-0479">Metal-binding</keyword>
<reference evidence="5 6" key="1">
    <citation type="submission" date="2018-01" db="EMBL/GenBank/DDBJ databases">
        <title>Draft genome of the type strain Pseudomonas oceani DSM 100277 isolated from the deep water in Okinawa trough, northwestern Pacific Ocean.</title>
        <authorList>
            <person name="Gomila M."/>
            <person name="Mulet M."/>
            <person name="Garcia-Valdes E."/>
            <person name="Lalucat J."/>
        </authorList>
    </citation>
    <scope>NUCLEOTIDE SEQUENCE [LARGE SCALE GENOMIC DNA]</scope>
    <source>
        <strain evidence="5 6">DSM 100277</strain>
    </source>
</reference>
<dbReference type="PROSITE" id="PS50234">
    <property type="entry name" value="VWFA"/>
    <property type="match status" value="1"/>
</dbReference>
<dbReference type="InterPro" id="IPR036465">
    <property type="entry name" value="vWFA_dom_sf"/>
</dbReference>
<dbReference type="InterPro" id="IPR008707">
    <property type="entry name" value="B-propeller_PilY1"/>
</dbReference>
<dbReference type="InterPro" id="IPR002035">
    <property type="entry name" value="VWF_A"/>
</dbReference>
<accession>A0A2P4ET81</accession>
<evidence type="ECO:0000256" key="2">
    <source>
        <dbReference type="ARBA" id="ARBA00022837"/>
    </source>
</evidence>
<evidence type="ECO:0000256" key="1">
    <source>
        <dbReference type="ARBA" id="ARBA00022723"/>
    </source>
</evidence>
<keyword evidence="3" id="KW-0732">Signal</keyword>
<gene>
    <name evidence="5" type="ORF">C1949_13515</name>
</gene>
<dbReference type="AlphaFoldDB" id="A0A2P4ET81"/>